<organism evidence="2 3">
    <name type="scientific">Pelagimonas phthalicica</name>
    <dbReference type="NCBI Taxonomy" id="1037362"/>
    <lineage>
        <taxon>Bacteria</taxon>
        <taxon>Pseudomonadati</taxon>
        <taxon>Pseudomonadota</taxon>
        <taxon>Alphaproteobacteria</taxon>
        <taxon>Rhodobacterales</taxon>
        <taxon>Roseobacteraceae</taxon>
        <taxon>Pelagimonas</taxon>
    </lineage>
</organism>
<evidence type="ECO:0000256" key="1">
    <source>
        <dbReference type="PROSITE-ProRule" id="PRU00023"/>
    </source>
</evidence>
<gene>
    <name evidence="2" type="ORF">TRP8649_01463</name>
</gene>
<dbReference type="InterPro" id="IPR051616">
    <property type="entry name" value="Cul2-RING_E3_ligase_SR"/>
</dbReference>
<dbReference type="SMART" id="SM00248">
    <property type="entry name" value="ANK"/>
    <property type="match status" value="6"/>
</dbReference>
<dbReference type="PANTHER" id="PTHR46224">
    <property type="entry name" value="ANKYRIN REPEAT FAMILY PROTEIN"/>
    <property type="match status" value="1"/>
</dbReference>
<sequence length="513" mass="56158">MSPFPPALSLDQLRLEAKQLHRAYMAGEPRAIERLRQRPPRRDDATLKRADFLHVVARENGFESWPRLKHAAETLGLDRAAKIQRLKIALYHGQNTVVSTLLEDTPDLAEGHFALQVALYELEAVQSALADNPSLATQSFGPRRPILHLAFSKWIHAWPDQRDNMLGIAELLLANGADVNDGFPHEPGSDHRLSALYGAIGHANNMALGQWLLDHGANPNDNESLYHATELGHHQGLEMLLKAGADPSGTNALLRAMDFHDHKAVEMLLAHGAKADDFNDAEIGGESPWVVPALHQAARRGSDARMIDLLLSAGADPARIYQGANAYAYARVHGNMDLVQAIEARDAAMPLTREETLMARAAQGLASPGEYIDTAQLAPAYANLIREILHLPGRLDQVKQLIALGLPWDKPDSEGLTPVQLAGWEGLPEVMEYFLKLGPDLSHVNGYGGTLLSTIIHGSENNPDRDGRDYQACLELALTEGVALPARDIPLVGREDLRAFLEDWAEARPGQVV</sequence>
<dbReference type="InterPro" id="IPR002110">
    <property type="entry name" value="Ankyrin_rpt"/>
</dbReference>
<accession>A0A238J9U5</accession>
<dbReference type="SUPFAM" id="SSF48403">
    <property type="entry name" value="Ankyrin repeat"/>
    <property type="match status" value="2"/>
</dbReference>
<dbReference type="Proteomes" id="UP000225972">
    <property type="component" value="Unassembled WGS sequence"/>
</dbReference>
<dbReference type="InterPro" id="IPR036770">
    <property type="entry name" value="Ankyrin_rpt-contain_sf"/>
</dbReference>
<reference evidence="3" key="1">
    <citation type="submission" date="2017-05" db="EMBL/GenBank/DDBJ databases">
        <authorList>
            <person name="Rodrigo-Torres L."/>
            <person name="Arahal R. D."/>
            <person name="Lucena T."/>
        </authorList>
    </citation>
    <scope>NUCLEOTIDE SEQUENCE [LARGE SCALE GENOMIC DNA]</scope>
    <source>
        <strain evidence="3">CECT 8649</strain>
    </source>
</reference>
<dbReference type="PROSITE" id="PS50088">
    <property type="entry name" value="ANK_REPEAT"/>
    <property type="match status" value="1"/>
</dbReference>
<name>A0A238J9U5_9RHOB</name>
<evidence type="ECO:0000313" key="2">
    <source>
        <dbReference type="EMBL" id="SMX27359.1"/>
    </source>
</evidence>
<dbReference type="OrthoDB" id="928522at2"/>
<dbReference type="EMBL" id="FXXP01000001">
    <property type="protein sequence ID" value="SMX27359.1"/>
    <property type="molecule type" value="Genomic_DNA"/>
</dbReference>
<dbReference type="Gene3D" id="1.25.40.20">
    <property type="entry name" value="Ankyrin repeat-containing domain"/>
    <property type="match status" value="2"/>
</dbReference>
<keyword evidence="1" id="KW-0040">ANK repeat</keyword>
<dbReference type="AlphaFoldDB" id="A0A238J9U5"/>
<evidence type="ECO:0000313" key="3">
    <source>
        <dbReference type="Proteomes" id="UP000225972"/>
    </source>
</evidence>
<keyword evidence="3" id="KW-1185">Reference proteome</keyword>
<protein>
    <submittedName>
        <fullName evidence="2">Ankyrin repeats (3 copies)</fullName>
    </submittedName>
</protein>
<proteinExistence type="predicted"/>
<feature type="repeat" description="ANK" evidence="1">
    <location>
        <begin position="414"/>
        <end position="446"/>
    </location>
</feature>
<dbReference type="Pfam" id="PF12796">
    <property type="entry name" value="Ank_2"/>
    <property type="match status" value="1"/>
</dbReference>
<dbReference type="RefSeq" id="WP_099243515.1">
    <property type="nucleotide sequence ID" value="NZ_FXXP01000001.1"/>
</dbReference>
<dbReference type="PANTHER" id="PTHR46224:SF6">
    <property type="entry name" value="ANKYRIN REPEAT FAMILY PROTEIN"/>
    <property type="match status" value="1"/>
</dbReference>